<evidence type="ECO:0000256" key="3">
    <source>
        <dbReference type="ARBA" id="ARBA00023315"/>
    </source>
</evidence>
<dbReference type="NCBIfam" id="TIGR01930">
    <property type="entry name" value="AcCoA-C-Actrans"/>
    <property type="match status" value="1"/>
</dbReference>
<gene>
    <name evidence="8" type="ORF">FA14DRAFT_40253</name>
</gene>
<dbReference type="GO" id="GO:0003985">
    <property type="term" value="F:acetyl-CoA C-acetyltransferase activity"/>
    <property type="evidence" value="ECO:0007669"/>
    <property type="project" value="TreeGrafter"/>
</dbReference>
<dbReference type="CDD" id="cd00751">
    <property type="entry name" value="thiolase"/>
    <property type="match status" value="1"/>
</dbReference>
<evidence type="ECO:0000256" key="4">
    <source>
        <dbReference type="PIRSR" id="PIRSR000429-1"/>
    </source>
</evidence>
<evidence type="ECO:0000256" key="2">
    <source>
        <dbReference type="ARBA" id="ARBA00022679"/>
    </source>
</evidence>
<dbReference type="PIRSF" id="PIRSF000429">
    <property type="entry name" value="Ac-CoA_Ac_transf"/>
    <property type="match status" value="1"/>
</dbReference>
<dbReference type="InterPro" id="IPR020616">
    <property type="entry name" value="Thiolase_N"/>
</dbReference>
<dbReference type="PROSITE" id="PS00737">
    <property type="entry name" value="THIOLASE_2"/>
    <property type="match status" value="1"/>
</dbReference>
<dbReference type="InterPro" id="IPR016039">
    <property type="entry name" value="Thiolase-like"/>
</dbReference>
<dbReference type="STRING" id="1280837.A0A316VCH0"/>
<dbReference type="GO" id="GO:0005739">
    <property type="term" value="C:mitochondrion"/>
    <property type="evidence" value="ECO:0007669"/>
    <property type="project" value="TreeGrafter"/>
</dbReference>
<dbReference type="SUPFAM" id="SSF53901">
    <property type="entry name" value="Thiolase-like"/>
    <property type="match status" value="2"/>
</dbReference>
<dbReference type="Gene3D" id="3.40.47.10">
    <property type="match status" value="1"/>
</dbReference>
<dbReference type="InterPro" id="IPR002155">
    <property type="entry name" value="Thiolase"/>
</dbReference>
<name>A0A316VCH0_9BASI</name>
<evidence type="ECO:0000256" key="1">
    <source>
        <dbReference type="ARBA" id="ARBA00010982"/>
    </source>
</evidence>
<sequence length="402" mass="41914">MHPSTRTLTNAFVVASKRTPFGAFGGKLSGFTSAQLGGLASRGALADLPQGTKIDATIFGNVHGSDNAAAYLARHVGHHAGLPVTTPALTVNRLCGSGFQSVINAVQEIGAGDANVLLTGGTENMSQAPYTLSGVRFGNTRYGVDLKLVDSLAAALTDQVPTPTPMGITAENLAEKYGITRQDADNFALQTQHRYAKALKDGAFKDEIVPVDVKVKKETVTVSVDEHPRGEKATPESLAKLPAVFKKDGTVTAGNASGICDGAAANVIASEEAVRANNLKPLARIVSYGYTACEPSIMGIGPVESIKIALSRAGLSKDQIDIWEINEAFASQWLSVQKELEIPNEKANIFGGAIAIGHPLGASGARIVANLSHNLHRLDKKYAVGAACIGGGQGIAIVLERV</sequence>
<dbReference type="InterPro" id="IPR020617">
    <property type="entry name" value="Thiolase_C"/>
</dbReference>
<feature type="active site" description="Proton acceptor" evidence="4">
    <location>
        <position position="388"/>
    </location>
</feature>
<dbReference type="FunFam" id="3.40.47.10:FF:000010">
    <property type="entry name" value="Acetyl-CoA acetyltransferase (Thiolase)"/>
    <property type="match status" value="1"/>
</dbReference>
<evidence type="ECO:0000313" key="8">
    <source>
        <dbReference type="EMBL" id="PWN35329.1"/>
    </source>
</evidence>
<dbReference type="PROSITE" id="PS00098">
    <property type="entry name" value="THIOLASE_1"/>
    <property type="match status" value="1"/>
</dbReference>
<protein>
    <submittedName>
        <fullName evidence="8">Thiolase</fullName>
    </submittedName>
</protein>
<dbReference type="AlphaFoldDB" id="A0A316VCH0"/>
<dbReference type="GeneID" id="37024082"/>
<dbReference type="InterPro" id="IPR020610">
    <property type="entry name" value="Thiolase_AS"/>
</dbReference>
<dbReference type="OrthoDB" id="5404651at2759"/>
<dbReference type="InParanoid" id="A0A316VCH0"/>
<keyword evidence="2 5" id="KW-0808">Transferase</keyword>
<dbReference type="Proteomes" id="UP000245771">
    <property type="component" value="Unassembled WGS sequence"/>
</dbReference>
<keyword evidence="3 5" id="KW-0012">Acyltransferase</keyword>
<dbReference type="RefSeq" id="XP_025355631.1">
    <property type="nucleotide sequence ID" value="XM_025502301.1"/>
</dbReference>
<feature type="active site" description="Acyl-thioester intermediate" evidence="4">
    <location>
        <position position="95"/>
    </location>
</feature>
<dbReference type="PROSITE" id="PS00099">
    <property type="entry name" value="THIOLASE_3"/>
    <property type="match status" value="1"/>
</dbReference>
<evidence type="ECO:0000313" key="9">
    <source>
        <dbReference type="Proteomes" id="UP000245771"/>
    </source>
</evidence>
<dbReference type="InterPro" id="IPR020615">
    <property type="entry name" value="Thiolase_acyl_enz_int_AS"/>
</dbReference>
<dbReference type="GO" id="GO:0006635">
    <property type="term" value="P:fatty acid beta-oxidation"/>
    <property type="evidence" value="ECO:0007669"/>
    <property type="project" value="TreeGrafter"/>
</dbReference>
<evidence type="ECO:0000259" key="7">
    <source>
        <dbReference type="Pfam" id="PF02803"/>
    </source>
</evidence>
<dbReference type="PANTHER" id="PTHR18919:SF107">
    <property type="entry name" value="ACETYL-COA ACETYLTRANSFERASE, CYTOSOLIC"/>
    <property type="match status" value="1"/>
</dbReference>
<evidence type="ECO:0000259" key="6">
    <source>
        <dbReference type="Pfam" id="PF00108"/>
    </source>
</evidence>
<proteinExistence type="inferred from homology"/>
<feature type="active site" description="Proton acceptor" evidence="4">
    <location>
        <position position="358"/>
    </location>
</feature>
<comment type="similarity">
    <text evidence="1 5">Belongs to the thiolase-like superfamily. Thiolase family.</text>
</comment>
<dbReference type="PANTHER" id="PTHR18919">
    <property type="entry name" value="ACETYL-COA C-ACYLTRANSFERASE"/>
    <property type="match status" value="1"/>
</dbReference>
<feature type="domain" description="Thiolase C-terminal" evidence="7">
    <location>
        <begin position="279"/>
        <end position="401"/>
    </location>
</feature>
<reference evidence="8 9" key="1">
    <citation type="journal article" date="2018" name="Mol. Biol. Evol.">
        <title>Broad Genomic Sampling Reveals a Smut Pathogenic Ancestry of the Fungal Clade Ustilaginomycotina.</title>
        <authorList>
            <person name="Kijpornyongpan T."/>
            <person name="Mondo S.J."/>
            <person name="Barry K."/>
            <person name="Sandor L."/>
            <person name="Lee J."/>
            <person name="Lipzen A."/>
            <person name="Pangilinan J."/>
            <person name="LaButti K."/>
            <person name="Hainaut M."/>
            <person name="Henrissat B."/>
            <person name="Grigoriev I.V."/>
            <person name="Spatafora J.W."/>
            <person name="Aime M.C."/>
        </authorList>
    </citation>
    <scope>NUCLEOTIDE SEQUENCE [LARGE SCALE GENOMIC DNA]</scope>
    <source>
        <strain evidence="8 9">MCA 3882</strain>
    </source>
</reference>
<dbReference type="Pfam" id="PF02803">
    <property type="entry name" value="Thiolase_C"/>
    <property type="match status" value="1"/>
</dbReference>
<dbReference type="InterPro" id="IPR020613">
    <property type="entry name" value="Thiolase_CS"/>
</dbReference>
<dbReference type="Pfam" id="PF00108">
    <property type="entry name" value="Thiolase_N"/>
    <property type="match status" value="1"/>
</dbReference>
<keyword evidence="9" id="KW-1185">Reference proteome</keyword>
<organism evidence="8 9">
    <name type="scientific">Meira miltonrushii</name>
    <dbReference type="NCBI Taxonomy" id="1280837"/>
    <lineage>
        <taxon>Eukaryota</taxon>
        <taxon>Fungi</taxon>
        <taxon>Dikarya</taxon>
        <taxon>Basidiomycota</taxon>
        <taxon>Ustilaginomycotina</taxon>
        <taxon>Exobasidiomycetes</taxon>
        <taxon>Exobasidiales</taxon>
        <taxon>Brachybasidiaceae</taxon>
        <taxon>Meira</taxon>
    </lineage>
</organism>
<evidence type="ECO:0000256" key="5">
    <source>
        <dbReference type="RuleBase" id="RU003557"/>
    </source>
</evidence>
<dbReference type="EMBL" id="KZ819603">
    <property type="protein sequence ID" value="PWN35329.1"/>
    <property type="molecule type" value="Genomic_DNA"/>
</dbReference>
<feature type="domain" description="Thiolase N-terminal" evidence="6">
    <location>
        <begin position="12"/>
        <end position="272"/>
    </location>
</feature>
<accession>A0A316VCH0</accession>